<keyword evidence="10 26" id="KW-0812">Transmembrane</keyword>
<dbReference type="STRING" id="888268.A0A1E5WMY6"/>
<dbReference type="InterPro" id="IPR000719">
    <property type="entry name" value="Prot_kinase_dom"/>
</dbReference>
<dbReference type="InterPro" id="IPR051809">
    <property type="entry name" value="Plant_receptor-like_S/T_kinase"/>
</dbReference>
<feature type="domain" description="Protein kinase" evidence="27">
    <location>
        <begin position="1441"/>
        <end position="1739"/>
    </location>
</feature>
<dbReference type="InterPro" id="IPR011009">
    <property type="entry name" value="Kinase-like_dom_sf"/>
</dbReference>
<dbReference type="InterPro" id="IPR055414">
    <property type="entry name" value="LRR_R13L4/SHOC2-like"/>
</dbReference>
<dbReference type="Pfam" id="PF00069">
    <property type="entry name" value="Pkinase"/>
    <property type="match status" value="2"/>
</dbReference>
<evidence type="ECO:0000256" key="13">
    <source>
        <dbReference type="ARBA" id="ARBA00022741"/>
    </source>
</evidence>
<evidence type="ECO:0000259" key="27">
    <source>
        <dbReference type="PROSITE" id="PS50011"/>
    </source>
</evidence>
<evidence type="ECO:0000256" key="6">
    <source>
        <dbReference type="ARBA" id="ARBA00022527"/>
    </source>
</evidence>
<dbReference type="Pfam" id="PF08263">
    <property type="entry name" value="LRRNT_2"/>
    <property type="match status" value="1"/>
</dbReference>
<keyword evidence="17 26" id="KW-0472">Membrane</keyword>
<feature type="transmembrane region" description="Helical" evidence="26">
    <location>
        <begin position="408"/>
        <end position="428"/>
    </location>
</feature>
<dbReference type="GO" id="GO:0005524">
    <property type="term" value="F:ATP binding"/>
    <property type="evidence" value="ECO:0007669"/>
    <property type="project" value="UniProtKB-UniRule"/>
</dbReference>
<reference evidence="28 29" key="1">
    <citation type="submission" date="2016-09" db="EMBL/GenBank/DDBJ databases">
        <title>The draft genome of Dichanthelium oligosanthes: A C3 panicoid grass species.</title>
        <authorList>
            <person name="Studer A.J."/>
            <person name="Schnable J.C."/>
            <person name="Brutnell T.P."/>
        </authorList>
    </citation>
    <scope>NUCLEOTIDE SEQUENCE [LARGE SCALE GENOMIC DNA]</scope>
    <source>
        <strain evidence="29">cv. Kellogg 1175</strain>
        <tissue evidence="28">Leaf</tissue>
    </source>
</reference>
<evidence type="ECO:0000256" key="2">
    <source>
        <dbReference type="ARBA" id="ARBA00004389"/>
    </source>
</evidence>
<evidence type="ECO:0000256" key="22">
    <source>
        <dbReference type="ARBA" id="ARBA00054320"/>
    </source>
</evidence>
<evidence type="ECO:0000256" key="21">
    <source>
        <dbReference type="ARBA" id="ARBA00048679"/>
    </source>
</evidence>
<evidence type="ECO:0000256" key="17">
    <source>
        <dbReference type="ARBA" id="ARBA00023136"/>
    </source>
</evidence>
<dbReference type="Pfam" id="PF13855">
    <property type="entry name" value="LRR_8"/>
    <property type="match status" value="3"/>
</dbReference>
<comment type="function">
    <text evidence="22">Receptor kinase that detects X.oryzae pv. oryzae protein Ax21 to promote innate immunity. Following X.oryzae pv. oryzae protein Ax21 detection, undergoes cleavage, releasing the processed protein kinase Xa21 chain.</text>
</comment>
<evidence type="ECO:0000256" key="11">
    <source>
        <dbReference type="ARBA" id="ARBA00022729"/>
    </source>
</evidence>
<evidence type="ECO:0000256" key="18">
    <source>
        <dbReference type="ARBA" id="ARBA00023170"/>
    </source>
</evidence>
<comment type="catalytic activity">
    <reaction evidence="20">
        <text>L-threonyl-[protein] + ATP = O-phospho-L-threonyl-[protein] + ADP + H(+)</text>
        <dbReference type="Rhea" id="RHEA:46608"/>
        <dbReference type="Rhea" id="RHEA-COMP:11060"/>
        <dbReference type="Rhea" id="RHEA-COMP:11605"/>
        <dbReference type="ChEBI" id="CHEBI:15378"/>
        <dbReference type="ChEBI" id="CHEBI:30013"/>
        <dbReference type="ChEBI" id="CHEBI:30616"/>
        <dbReference type="ChEBI" id="CHEBI:61977"/>
        <dbReference type="ChEBI" id="CHEBI:456216"/>
        <dbReference type="EC" id="2.7.11.1"/>
    </reaction>
</comment>
<keyword evidence="13 25" id="KW-0547">Nucleotide-binding</keyword>
<evidence type="ECO:0000256" key="26">
    <source>
        <dbReference type="SAM" id="Phobius"/>
    </source>
</evidence>
<keyword evidence="15 25" id="KW-0067">ATP-binding</keyword>
<sequence>MSSLTNLAVANNSLYGRLPSNIGYMLPNIQGLILSTNKFSGPIPSSLLTAYQLQWLYLADNRLTGIIPYFGSLPNLNVLDVSYNMLEAGDWGFVSSLSNCSKLTQLMLDGNNLQGNLPSSIGDLSNSLQFLWLRNNRISGPIPPELGNLRGLNVLFMDYNMFTGNIPPEIGSLHNLVVLAFAQNRLSGPIPDIIGNLDQLTDLKLDGNNLSGRIPASIGNCTKLQILNLAHNSLNGTIPNKFFKISSLSEEFDLSHNYLTGGISEEVGNLINLKKFSISNNMLSGYIPSAIGMYVALEYLEMQNNFFQGSIPQTFVNLRSIEEMDISKNRLSGTIPDFLKNLSSLHHLNLSFNNFSGAVPSGGIFGNANAVSIEGNDDLCTSVLTGGVSLCSAMDTRRRKHKSQVIEIVMPIVAVVIITCFCLMAFFWRKKIQAKKHLQPINEHKRNVTYKDIVKATEMFSSANLIGSGSFGTVYKGNLKLQDDQVAIKIFNLNIYGAHRSFLAECEALKNVRHRNLVKIITLCSSVDPTGADFKAIVFPYMMNGNLDMWIHPRLHAHSQRKILNLCQRINIALDVASALDYLHNQCAYPLIHCDLKPSNILLDPDMVAYVSDFGLARILYTKSGAFQDSSTSLACLKGSIGYIPPEYGMSEEVSTKGDVYSFGVLLLEMMTGYRPTDEKFNDGTSLQEFVRGSFPNNIYEKFASSNMAPLPLHASILLTCLLALAISRHSAEASSTEGATARLLAEANDDRLALLCFKSQLSDPTGALASWSSNTSVNICSWHGVTCNNTRQPSRVTELDLESSQLTGIISPCVVNLTFLERIHLPNNRLTGQIPPELGDLQMLRYLNLSSNSLNRDIPGSLGSILSIVYVDLSSNGLTGQLPESLARSSSLQVLKLRKNNFDGEIPPILFNSSSLVRIDLRQNNFTGPIPPSLGNISSLLYLYLDENSLIGGIPESLGHIPGLRELTLAMNRLSGQVPLSLYNTSTLIYLDVRHNLLVGRLPDNIGNLLPNIQTLILQENKFEGKIPASLANCTSLEVLDLANNTYSGAIPPLGSLQNLIYLDFSLNHLEDPDWSFLSSLSNCTQLISLLLMSNNISGNLPISIGSLPSKLDTLWLSLNRISGTIPQEIGNIKSLTVLMMHDNQFVGSIPSVIGTIGNLSVLSLSGNRLSGPIPDSLGNLEQLTELYMRENELNGSLPKSLGNCKNLQMLNFSHNSLDGSIPAELLRIPSLSEGLDLSHNKLSGVIPEEIGGLINLGVLNISNNRLSGQIPSTLGQCIVLESLRMEGNLLEGSIPQSFMNLKGIREMDLSRNNLSGKIPEILTSLNDLQYLNLSFNDFSGAVPSTGVFANASKVSVQGNKRLCAGAPMLGLPLCSDTSKRTSKSLLLKILIPICALSVIFLSCFFSILLKRRRSQPSPQDFREQEKVSYEDIVKATNWFAATNLVGSGSFGTVYKGTMAFDTNPIAIKVFNLNFHGASRSFSAECEALRSIRHRNLVKIITSCSTIDPSGAEFKALIFQYMPNGSLDMWLHPKVHGYGNIKVLTLAERINIAQDVSFALDYLHNQCACPLVHCDLKPQNILLDYDMTAHVSDFGLARFLCIDPSCATNSSTSLSGLKGSIGYIAPEYGMGGDISTEGDIYSFGVLLLEMFTGKQPIHEAFENGTNLHTFVNSSFPDKIGEILDPNIMHEIAENKNQGVLIMQSCIIPLMKLGLLCSMEFPKDRPGMGHVTDEIHAIRTSFSNINV</sequence>
<dbReference type="PANTHER" id="PTHR27008">
    <property type="entry name" value="OS04G0122200 PROTEIN"/>
    <property type="match status" value="1"/>
</dbReference>
<keyword evidence="9" id="KW-0808">Transferase</keyword>
<dbReference type="EMBL" id="LWDX02000714">
    <property type="protein sequence ID" value="OEL38747.1"/>
    <property type="molecule type" value="Genomic_DNA"/>
</dbReference>
<accession>A0A1E5WMY6</accession>
<keyword evidence="18 28" id="KW-0675">Receptor</keyword>
<dbReference type="EC" id="2.7.11.1" evidence="4"/>
<evidence type="ECO:0000313" key="28">
    <source>
        <dbReference type="EMBL" id="OEL38747.1"/>
    </source>
</evidence>
<dbReference type="FunFam" id="3.80.10.10:FF:000288">
    <property type="entry name" value="LRR receptor-like serine/threonine-protein kinase EFR"/>
    <property type="match status" value="2"/>
</dbReference>
<evidence type="ECO:0000256" key="23">
    <source>
        <dbReference type="ARBA" id="ARBA00056628"/>
    </source>
</evidence>
<dbReference type="InterPro" id="IPR013210">
    <property type="entry name" value="LRR_N_plant-typ"/>
</dbReference>
<dbReference type="InterPro" id="IPR008271">
    <property type="entry name" value="Ser/Thr_kinase_AS"/>
</dbReference>
<dbReference type="GO" id="GO:0005886">
    <property type="term" value="C:plasma membrane"/>
    <property type="evidence" value="ECO:0007669"/>
    <property type="project" value="UniProtKB-SubCell"/>
</dbReference>
<evidence type="ECO:0000256" key="16">
    <source>
        <dbReference type="ARBA" id="ARBA00022989"/>
    </source>
</evidence>
<evidence type="ECO:0000256" key="4">
    <source>
        <dbReference type="ARBA" id="ARBA00012513"/>
    </source>
</evidence>
<keyword evidence="7" id="KW-0597">Phosphoprotein</keyword>
<dbReference type="Gene3D" id="3.80.10.10">
    <property type="entry name" value="Ribonuclease Inhibitor"/>
    <property type="match status" value="6"/>
</dbReference>
<feature type="transmembrane region" description="Helical" evidence="26">
    <location>
        <begin position="1387"/>
        <end position="1411"/>
    </location>
</feature>
<evidence type="ECO:0000256" key="12">
    <source>
        <dbReference type="ARBA" id="ARBA00022737"/>
    </source>
</evidence>
<dbReference type="Gene3D" id="3.30.200.20">
    <property type="entry name" value="Phosphorylase Kinase, domain 1"/>
    <property type="match status" value="2"/>
</dbReference>
<name>A0A1E5WMY6_9POAL</name>
<dbReference type="GO" id="GO:0005789">
    <property type="term" value="C:endoplasmic reticulum membrane"/>
    <property type="evidence" value="ECO:0007669"/>
    <property type="project" value="UniProtKB-SubCell"/>
</dbReference>
<evidence type="ECO:0000256" key="14">
    <source>
        <dbReference type="ARBA" id="ARBA00022777"/>
    </source>
</evidence>
<evidence type="ECO:0000256" key="9">
    <source>
        <dbReference type="ARBA" id="ARBA00022679"/>
    </source>
</evidence>
<feature type="domain" description="Protein kinase" evidence="27">
    <location>
        <begin position="460"/>
        <end position="744"/>
    </location>
</feature>
<keyword evidence="14 28" id="KW-0418">Kinase</keyword>
<dbReference type="InterPro" id="IPR001611">
    <property type="entry name" value="Leu-rich_rpt"/>
</dbReference>
<dbReference type="InterPro" id="IPR032675">
    <property type="entry name" value="LRR_dom_sf"/>
</dbReference>
<keyword evidence="5" id="KW-1003">Cell membrane</keyword>
<dbReference type="FunFam" id="3.80.10.10:FF:001158">
    <property type="entry name" value="Leucine-rich repeat protein kinase family protein"/>
    <property type="match status" value="1"/>
</dbReference>
<evidence type="ECO:0000256" key="8">
    <source>
        <dbReference type="ARBA" id="ARBA00022614"/>
    </source>
</evidence>
<dbReference type="SMART" id="SM00369">
    <property type="entry name" value="LRR_TYP"/>
    <property type="match status" value="11"/>
</dbReference>
<keyword evidence="12" id="KW-0677">Repeat</keyword>
<dbReference type="OrthoDB" id="676979at2759"/>
<comment type="caution">
    <text evidence="28">The sequence shown here is derived from an EMBL/GenBank/DDBJ whole genome shotgun (WGS) entry which is preliminary data.</text>
</comment>
<comment type="similarity">
    <text evidence="3">Belongs to the protein kinase superfamily. Ser/Thr protein kinase family.</text>
</comment>
<dbReference type="GO" id="GO:0004674">
    <property type="term" value="F:protein serine/threonine kinase activity"/>
    <property type="evidence" value="ECO:0007669"/>
    <property type="project" value="UniProtKB-KW"/>
</dbReference>
<proteinExistence type="inferred from homology"/>
<dbReference type="Pfam" id="PF23598">
    <property type="entry name" value="LRR_14"/>
    <property type="match status" value="1"/>
</dbReference>
<keyword evidence="29" id="KW-1185">Reference proteome</keyword>
<comment type="subcellular location">
    <subcellularLocation>
        <location evidence="1">Cell membrane</location>
        <topology evidence="1">Single-pass type I membrane protein</topology>
    </subcellularLocation>
    <subcellularLocation>
        <location evidence="2">Endoplasmic reticulum membrane</location>
        <topology evidence="2">Single-pass membrane protein</topology>
    </subcellularLocation>
</comment>
<dbReference type="PROSITE" id="PS00108">
    <property type="entry name" value="PROTEIN_KINASE_ST"/>
    <property type="match status" value="2"/>
</dbReference>
<evidence type="ECO:0000256" key="19">
    <source>
        <dbReference type="ARBA" id="ARBA00023180"/>
    </source>
</evidence>
<feature type="binding site" evidence="25">
    <location>
        <position position="489"/>
    </location>
    <ligand>
        <name>ATP</name>
        <dbReference type="ChEBI" id="CHEBI:30616"/>
    </ligand>
</feature>
<dbReference type="Proteomes" id="UP000095767">
    <property type="component" value="Unassembled WGS sequence"/>
</dbReference>
<organism evidence="28 29">
    <name type="scientific">Dichanthelium oligosanthes</name>
    <dbReference type="NCBI Taxonomy" id="888268"/>
    <lineage>
        <taxon>Eukaryota</taxon>
        <taxon>Viridiplantae</taxon>
        <taxon>Streptophyta</taxon>
        <taxon>Embryophyta</taxon>
        <taxon>Tracheophyta</taxon>
        <taxon>Spermatophyta</taxon>
        <taxon>Magnoliopsida</taxon>
        <taxon>Liliopsida</taxon>
        <taxon>Poales</taxon>
        <taxon>Poaceae</taxon>
        <taxon>PACMAD clade</taxon>
        <taxon>Panicoideae</taxon>
        <taxon>Panicodae</taxon>
        <taxon>Paniceae</taxon>
        <taxon>Dichantheliinae</taxon>
        <taxon>Dichanthelium</taxon>
    </lineage>
</organism>
<dbReference type="PANTHER" id="PTHR27008:SF373">
    <property type="entry name" value="OS06G0586400 PROTEIN"/>
    <property type="match status" value="1"/>
</dbReference>
<evidence type="ECO:0000313" key="29">
    <source>
        <dbReference type="Proteomes" id="UP000095767"/>
    </source>
</evidence>
<dbReference type="PROSITE" id="PS00107">
    <property type="entry name" value="PROTEIN_KINASE_ATP"/>
    <property type="match status" value="2"/>
</dbReference>
<evidence type="ECO:0000256" key="20">
    <source>
        <dbReference type="ARBA" id="ARBA00047899"/>
    </source>
</evidence>
<protein>
    <recommendedName>
        <fullName evidence="24">Receptor kinase-like protein Xa21</fullName>
        <ecNumber evidence="4">2.7.11.1</ecNumber>
    </recommendedName>
</protein>
<dbReference type="Pfam" id="PF00560">
    <property type="entry name" value="LRR_1"/>
    <property type="match status" value="6"/>
</dbReference>
<keyword evidence="11" id="KW-0732">Signal</keyword>
<evidence type="ECO:0000256" key="3">
    <source>
        <dbReference type="ARBA" id="ARBA00008684"/>
    </source>
</evidence>
<keyword evidence="6" id="KW-0723">Serine/threonine-protein kinase</keyword>
<evidence type="ECO:0000256" key="15">
    <source>
        <dbReference type="ARBA" id="ARBA00022840"/>
    </source>
</evidence>
<dbReference type="FunFam" id="3.30.200.20:FF:000432">
    <property type="entry name" value="LRR receptor-like serine/threonine-protein kinase EFR"/>
    <property type="match status" value="2"/>
</dbReference>
<comment type="catalytic activity">
    <reaction evidence="21">
        <text>L-seryl-[protein] + ATP = O-phospho-L-seryl-[protein] + ADP + H(+)</text>
        <dbReference type="Rhea" id="RHEA:17989"/>
        <dbReference type="Rhea" id="RHEA-COMP:9863"/>
        <dbReference type="Rhea" id="RHEA-COMP:11604"/>
        <dbReference type="ChEBI" id="CHEBI:15378"/>
        <dbReference type="ChEBI" id="CHEBI:29999"/>
        <dbReference type="ChEBI" id="CHEBI:30616"/>
        <dbReference type="ChEBI" id="CHEBI:83421"/>
        <dbReference type="ChEBI" id="CHEBI:456216"/>
        <dbReference type="EC" id="2.7.11.1"/>
    </reaction>
</comment>
<evidence type="ECO:0000256" key="10">
    <source>
        <dbReference type="ARBA" id="ARBA00022692"/>
    </source>
</evidence>
<evidence type="ECO:0000256" key="7">
    <source>
        <dbReference type="ARBA" id="ARBA00022553"/>
    </source>
</evidence>
<keyword evidence="19" id="KW-0325">Glycoprotein</keyword>
<dbReference type="SMART" id="SM00220">
    <property type="entry name" value="S_TKc"/>
    <property type="match status" value="2"/>
</dbReference>
<evidence type="ECO:0000256" key="5">
    <source>
        <dbReference type="ARBA" id="ARBA00022475"/>
    </source>
</evidence>
<dbReference type="SUPFAM" id="SSF56112">
    <property type="entry name" value="Protein kinase-like (PK-like)"/>
    <property type="match status" value="2"/>
</dbReference>
<dbReference type="PROSITE" id="PS50011">
    <property type="entry name" value="PROTEIN_KINASE_DOM"/>
    <property type="match status" value="2"/>
</dbReference>
<dbReference type="SUPFAM" id="SSF52047">
    <property type="entry name" value="RNI-like"/>
    <property type="match status" value="1"/>
</dbReference>
<gene>
    <name evidence="28" type="ORF">BAE44_0000234</name>
</gene>
<keyword evidence="8" id="KW-0433">Leucine-rich repeat</keyword>
<evidence type="ECO:0000256" key="25">
    <source>
        <dbReference type="PROSITE-ProRule" id="PRU10141"/>
    </source>
</evidence>
<comment type="function">
    <text evidence="23">The processed protein kinase Xa21 chain released by protein cleavage after X.oryzae pv. oryzae protein Ax21 detection translocates into the nucleus where it can bind and regulate WRKY62, a transcription factor. Confers resistance to the bacterial pathogen X.oryzae pv. oryzae (Xoo).</text>
</comment>
<dbReference type="InterPro" id="IPR003591">
    <property type="entry name" value="Leu-rich_rpt_typical-subtyp"/>
</dbReference>
<keyword evidence="16 26" id="KW-1133">Transmembrane helix</keyword>
<dbReference type="InterPro" id="IPR017441">
    <property type="entry name" value="Protein_kinase_ATP_BS"/>
</dbReference>
<evidence type="ECO:0000256" key="1">
    <source>
        <dbReference type="ARBA" id="ARBA00004251"/>
    </source>
</evidence>
<dbReference type="FunFam" id="3.80.10.10:FF:000275">
    <property type="entry name" value="Leucine-rich repeat receptor-like protein kinase"/>
    <property type="match status" value="1"/>
</dbReference>
<dbReference type="SUPFAM" id="SSF52058">
    <property type="entry name" value="L domain-like"/>
    <property type="match status" value="3"/>
</dbReference>
<dbReference type="Gene3D" id="1.10.510.10">
    <property type="entry name" value="Transferase(Phosphotransferase) domain 1"/>
    <property type="match status" value="2"/>
</dbReference>
<dbReference type="FunFam" id="1.10.510.10:FF:000358">
    <property type="entry name" value="Putative leucine-rich repeat receptor-like serine/threonine-protein kinase"/>
    <property type="match status" value="2"/>
</dbReference>
<evidence type="ECO:0000256" key="24">
    <source>
        <dbReference type="ARBA" id="ARBA00072040"/>
    </source>
</evidence>
<feature type="binding site" evidence="25">
    <location>
        <position position="1470"/>
    </location>
    <ligand>
        <name>ATP</name>
        <dbReference type="ChEBI" id="CHEBI:30616"/>
    </ligand>
</feature>